<dbReference type="AlphaFoldDB" id="A0A7H1MA95"/>
<dbReference type="Proteomes" id="UP000516412">
    <property type="component" value="Chromosome"/>
</dbReference>
<dbReference type="EMBL" id="CP060414">
    <property type="protein sequence ID" value="QNT58560.1"/>
    <property type="molecule type" value="Genomic_DNA"/>
</dbReference>
<sequence length="85" mass="9870">MNKVTAEILVPRGVFDAALKTVGKNIDEKIQSLADKFKVSKFVIVRRLYDSNDIDHSVYLSKTEELNKLFKEFQGRKKIIRGWKL</sequence>
<dbReference type="KEGG" id="nmus:H7A79_2482"/>
<gene>
    <name evidence="1" type="ORF">H7A79_2482</name>
</gene>
<name>A0A7H1MA95_9NEIS</name>
<reference evidence="1" key="1">
    <citation type="submission" date="2024-06" db="EMBL/GenBank/DDBJ databases">
        <title>Complete Genome Sequence of mouse commensal type strain Neisseria musculi.</title>
        <authorList>
            <person name="Thapa E."/>
            <person name="Aluvathingal J."/>
            <person name="Nadendla S."/>
            <person name="Mehta A."/>
            <person name="Tettelin H."/>
            <person name="Weyand N.J."/>
        </authorList>
    </citation>
    <scope>NUCLEOTIDE SEQUENCE</scope>
    <source>
        <strain evidence="1">NW831</strain>
    </source>
</reference>
<keyword evidence="2" id="KW-1185">Reference proteome</keyword>
<proteinExistence type="predicted"/>
<organism evidence="1 2">
    <name type="scientific">Neisseria musculi</name>
    <dbReference type="NCBI Taxonomy" id="1815583"/>
    <lineage>
        <taxon>Bacteria</taxon>
        <taxon>Pseudomonadati</taxon>
        <taxon>Pseudomonadota</taxon>
        <taxon>Betaproteobacteria</taxon>
        <taxon>Neisseriales</taxon>
        <taxon>Neisseriaceae</taxon>
        <taxon>Neisseria</taxon>
    </lineage>
</organism>
<evidence type="ECO:0000313" key="1">
    <source>
        <dbReference type="EMBL" id="QNT58560.1"/>
    </source>
</evidence>
<protein>
    <submittedName>
        <fullName evidence="1">Uncharacterized protein</fullName>
    </submittedName>
</protein>
<accession>A0A7H1MA95</accession>
<evidence type="ECO:0000313" key="2">
    <source>
        <dbReference type="Proteomes" id="UP000516412"/>
    </source>
</evidence>